<gene>
    <name evidence="1" type="ORF">CALMAC_LOCUS16397</name>
</gene>
<feature type="non-terminal residue" evidence="1">
    <location>
        <position position="1"/>
    </location>
</feature>
<keyword evidence="2" id="KW-1185">Reference proteome</keyword>
<evidence type="ECO:0000313" key="1">
    <source>
        <dbReference type="EMBL" id="VEN57882.1"/>
    </source>
</evidence>
<dbReference type="AlphaFoldDB" id="A0A653DCD6"/>
<reference evidence="1 2" key="1">
    <citation type="submission" date="2019-01" db="EMBL/GenBank/DDBJ databases">
        <authorList>
            <person name="Sayadi A."/>
        </authorList>
    </citation>
    <scope>NUCLEOTIDE SEQUENCE [LARGE SCALE GENOMIC DNA]</scope>
</reference>
<feature type="non-terminal residue" evidence="1">
    <location>
        <position position="82"/>
    </location>
</feature>
<dbReference type="Proteomes" id="UP000410492">
    <property type="component" value="Unassembled WGS sequence"/>
</dbReference>
<organism evidence="1 2">
    <name type="scientific">Callosobruchus maculatus</name>
    <name type="common">Southern cowpea weevil</name>
    <name type="synonym">Pulse bruchid</name>
    <dbReference type="NCBI Taxonomy" id="64391"/>
    <lineage>
        <taxon>Eukaryota</taxon>
        <taxon>Metazoa</taxon>
        <taxon>Ecdysozoa</taxon>
        <taxon>Arthropoda</taxon>
        <taxon>Hexapoda</taxon>
        <taxon>Insecta</taxon>
        <taxon>Pterygota</taxon>
        <taxon>Neoptera</taxon>
        <taxon>Endopterygota</taxon>
        <taxon>Coleoptera</taxon>
        <taxon>Polyphaga</taxon>
        <taxon>Cucujiformia</taxon>
        <taxon>Chrysomeloidea</taxon>
        <taxon>Chrysomelidae</taxon>
        <taxon>Bruchinae</taxon>
        <taxon>Bruchini</taxon>
        <taxon>Callosobruchus</taxon>
    </lineage>
</organism>
<evidence type="ECO:0000313" key="2">
    <source>
        <dbReference type="Proteomes" id="UP000410492"/>
    </source>
</evidence>
<protein>
    <submittedName>
        <fullName evidence="1">Uncharacterized protein</fullName>
    </submittedName>
</protein>
<accession>A0A653DCD6</accession>
<dbReference type="EMBL" id="CAACVG010011342">
    <property type="protein sequence ID" value="VEN57882.1"/>
    <property type="molecule type" value="Genomic_DNA"/>
</dbReference>
<name>A0A653DCD6_CALMS</name>
<proteinExistence type="predicted"/>
<sequence length="82" mass="9593">SYLRNLHFGGKVEKDSILQLHLSTYSKFDELDVLLPLRLTITCPVFSIMVSNRHITCSTFSWTCRMHFCHLSAVMKMEMVFH</sequence>